<organism evidence="1 2">
    <name type="scientific">Hygrophoropsis aurantiaca</name>
    <dbReference type="NCBI Taxonomy" id="72124"/>
    <lineage>
        <taxon>Eukaryota</taxon>
        <taxon>Fungi</taxon>
        <taxon>Dikarya</taxon>
        <taxon>Basidiomycota</taxon>
        <taxon>Agaricomycotina</taxon>
        <taxon>Agaricomycetes</taxon>
        <taxon>Agaricomycetidae</taxon>
        <taxon>Boletales</taxon>
        <taxon>Coniophorineae</taxon>
        <taxon>Hygrophoropsidaceae</taxon>
        <taxon>Hygrophoropsis</taxon>
    </lineage>
</organism>
<evidence type="ECO:0000313" key="1">
    <source>
        <dbReference type="EMBL" id="KAH7909511.1"/>
    </source>
</evidence>
<proteinExistence type="predicted"/>
<dbReference type="EMBL" id="MU267755">
    <property type="protein sequence ID" value="KAH7909511.1"/>
    <property type="molecule type" value="Genomic_DNA"/>
</dbReference>
<reference evidence="1" key="1">
    <citation type="journal article" date="2021" name="New Phytol.">
        <title>Evolutionary innovations through gain and loss of genes in the ectomycorrhizal Boletales.</title>
        <authorList>
            <person name="Wu G."/>
            <person name="Miyauchi S."/>
            <person name="Morin E."/>
            <person name="Kuo A."/>
            <person name="Drula E."/>
            <person name="Varga T."/>
            <person name="Kohler A."/>
            <person name="Feng B."/>
            <person name="Cao Y."/>
            <person name="Lipzen A."/>
            <person name="Daum C."/>
            <person name="Hundley H."/>
            <person name="Pangilinan J."/>
            <person name="Johnson J."/>
            <person name="Barry K."/>
            <person name="LaButti K."/>
            <person name="Ng V."/>
            <person name="Ahrendt S."/>
            <person name="Min B."/>
            <person name="Choi I.G."/>
            <person name="Park H."/>
            <person name="Plett J.M."/>
            <person name="Magnuson J."/>
            <person name="Spatafora J.W."/>
            <person name="Nagy L.G."/>
            <person name="Henrissat B."/>
            <person name="Grigoriev I.V."/>
            <person name="Yang Z.L."/>
            <person name="Xu J."/>
            <person name="Martin F.M."/>
        </authorList>
    </citation>
    <scope>NUCLEOTIDE SEQUENCE</scope>
    <source>
        <strain evidence="1">ATCC 28755</strain>
    </source>
</reference>
<protein>
    <submittedName>
        <fullName evidence="1">Uncharacterized protein</fullName>
    </submittedName>
</protein>
<comment type="caution">
    <text evidence="1">The sequence shown here is derived from an EMBL/GenBank/DDBJ whole genome shotgun (WGS) entry which is preliminary data.</text>
</comment>
<sequence>MNPQAIMERLGALNFKVPRTFKIRIPELPRPVWMFKPLTIRIPRPLQEHRIVAALSFLLFLTSFLLFILVGLSLTIIPPIYIVEVSAVNSMDPVSNAATELKFGIWGVCAISTLNSVTAQGACYGPKLGYTIPSSLLSLVGLSDQIASVVLNGLLVLLVLHLVAAGLSTVIFILSLFLHSHAVAITALVVAIITAIISTVMFAADVALVLVVRNNIDTLFSGADFSVTFGDGVWMILVAMILTWAAVVVLSARACYCCGVRRPAKSPKPTSDSKSAPKTDSDGGSVSSEEKNSADMETA</sequence>
<evidence type="ECO:0000313" key="2">
    <source>
        <dbReference type="Proteomes" id="UP000790377"/>
    </source>
</evidence>
<gene>
    <name evidence="1" type="ORF">BJ138DRAFT_1066885</name>
</gene>
<dbReference type="Proteomes" id="UP000790377">
    <property type="component" value="Unassembled WGS sequence"/>
</dbReference>
<keyword evidence="2" id="KW-1185">Reference proteome</keyword>
<accession>A0ACB8A929</accession>
<name>A0ACB8A929_9AGAM</name>